<evidence type="ECO:0000313" key="6">
    <source>
        <dbReference type="Proteomes" id="UP001497444"/>
    </source>
</evidence>
<evidence type="ECO:0000313" key="5">
    <source>
        <dbReference type="EMBL" id="CAK9278085.1"/>
    </source>
</evidence>
<dbReference type="Gene3D" id="2.130.10.10">
    <property type="entry name" value="YVTN repeat-like/Quinoprotein amine dehydrogenase"/>
    <property type="match status" value="1"/>
</dbReference>
<dbReference type="InterPro" id="IPR002372">
    <property type="entry name" value="PQQ_rpt_dom"/>
</dbReference>
<dbReference type="Proteomes" id="UP001497444">
    <property type="component" value="Chromosome 8"/>
</dbReference>
<sequence length="106" mass="10974">MDAHNGTILWSIATPNSSIGYGPVTVANGVVFVIAYGTPYGTLMALEAISGKILWQYKANSSLAGGVSVVKGCVYMGEGSTGISIMVDPYSIGGSHVDAFCLETHK</sequence>
<dbReference type="Pfam" id="PF13360">
    <property type="entry name" value="PQQ_2"/>
    <property type="match status" value="1"/>
</dbReference>
<dbReference type="InterPro" id="IPR011047">
    <property type="entry name" value="Quinoprotein_ADH-like_sf"/>
</dbReference>
<evidence type="ECO:0000256" key="1">
    <source>
        <dbReference type="ARBA" id="ARBA00001931"/>
    </source>
</evidence>
<accession>A0ABP0XHW3</accession>
<gene>
    <name evidence="5" type="ORF">CSSPJE1EN1_LOCUS23563</name>
</gene>
<keyword evidence="6" id="KW-1185">Reference proteome</keyword>
<evidence type="ECO:0000259" key="4">
    <source>
        <dbReference type="Pfam" id="PF13360"/>
    </source>
</evidence>
<dbReference type="EMBL" id="OZ020103">
    <property type="protein sequence ID" value="CAK9278085.1"/>
    <property type="molecule type" value="Genomic_DNA"/>
</dbReference>
<reference evidence="5" key="1">
    <citation type="submission" date="2024-02" db="EMBL/GenBank/DDBJ databases">
        <authorList>
            <consortium name="ELIXIR-Norway"/>
            <consortium name="Elixir Norway"/>
        </authorList>
    </citation>
    <scope>NUCLEOTIDE SEQUENCE</scope>
</reference>
<name>A0ABP0XHW3_9BRYO</name>
<dbReference type="SMART" id="SM00564">
    <property type="entry name" value="PQQ"/>
    <property type="match status" value="1"/>
</dbReference>
<feature type="domain" description="Pyrrolo-quinoline quinone repeat" evidence="4">
    <location>
        <begin position="2"/>
        <end position="76"/>
    </location>
</feature>
<dbReference type="InterPro" id="IPR015943">
    <property type="entry name" value="WD40/YVTN_repeat-like_dom_sf"/>
</dbReference>
<dbReference type="InterPro" id="IPR018391">
    <property type="entry name" value="PQQ_b-propeller_rpt"/>
</dbReference>
<dbReference type="PANTHER" id="PTHR32303:SF10">
    <property type="entry name" value="OUTER MEMBRANE PROTEIN ASSEMBLY FACTOR BAMB"/>
    <property type="match status" value="1"/>
</dbReference>
<comment type="similarity">
    <text evidence="2">Belongs to the bacterial PQQ dehydrogenase family.</text>
</comment>
<comment type="cofactor">
    <cofactor evidence="1">
        <name>pyrroloquinoline quinone</name>
        <dbReference type="ChEBI" id="CHEBI:58442"/>
    </cofactor>
</comment>
<dbReference type="SUPFAM" id="SSF50998">
    <property type="entry name" value="Quinoprotein alcohol dehydrogenase-like"/>
    <property type="match status" value="1"/>
</dbReference>
<dbReference type="PANTHER" id="PTHR32303">
    <property type="entry name" value="QUINOPROTEIN ALCOHOL DEHYDROGENASE (CYTOCHROME C)"/>
    <property type="match status" value="1"/>
</dbReference>
<keyword evidence="3" id="KW-0560">Oxidoreductase</keyword>
<organism evidence="5 6">
    <name type="scientific">Sphagnum jensenii</name>
    <dbReference type="NCBI Taxonomy" id="128206"/>
    <lineage>
        <taxon>Eukaryota</taxon>
        <taxon>Viridiplantae</taxon>
        <taxon>Streptophyta</taxon>
        <taxon>Embryophyta</taxon>
        <taxon>Bryophyta</taxon>
        <taxon>Sphagnophytina</taxon>
        <taxon>Sphagnopsida</taxon>
        <taxon>Sphagnales</taxon>
        <taxon>Sphagnaceae</taxon>
        <taxon>Sphagnum</taxon>
    </lineage>
</organism>
<evidence type="ECO:0000256" key="3">
    <source>
        <dbReference type="ARBA" id="ARBA00023002"/>
    </source>
</evidence>
<proteinExistence type="inferred from homology"/>
<protein>
    <recommendedName>
        <fullName evidence="4">Pyrrolo-quinoline quinone repeat domain-containing protein</fullName>
    </recommendedName>
</protein>
<evidence type="ECO:0000256" key="2">
    <source>
        <dbReference type="ARBA" id="ARBA00008156"/>
    </source>
</evidence>